<dbReference type="SMART" id="SM01092">
    <property type="entry name" value="CO_deh_flav_C"/>
    <property type="match status" value="1"/>
</dbReference>
<evidence type="ECO:0000256" key="2">
    <source>
        <dbReference type="ARBA" id="ARBA00022827"/>
    </source>
</evidence>
<dbReference type="Gene3D" id="3.30.43.10">
    <property type="entry name" value="Uridine Diphospho-n-acetylenolpyruvylglucosamine Reductase, domain 2"/>
    <property type="match status" value="1"/>
</dbReference>
<comment type="caution">
    <text evidence="5">The sequence shown here is derived from an EMBL/GenBank/DDBJ whole genome shotgun (WGS) entry which is preliminary data.</text>
</comment>
<dbReference type="PANTHER" id="PTHR42659">
    <property type="entry name" value="XANTHINE DEHYDROGENASE SUBUNIT C-RELATED"/>
    <property type="match status" value="1"/>
</dbReference>
<dbReference type="InterPro" id="IPR016166">
    <property type="entry name" value="FAD-bd_PCMH"/>
</dbReference>
<protein>
    <recommendedName>
        <fullName evidence="4">FAD-binding PCMH-type domain-containing protein</fullName>
    </recommendedName>
</protein>
<dbReference type="GO" id="GO:0016491">
    <property type="term" value="F:oxidoreductase activity"/>
    <property type="evidence" value="ECO:0007669"/>
    <property type="project" value="UniProtKB-KW"/>
</dbReference>
<sequence length="293" mass="32430">MTILGLVKLPKIRPIIPQTAEEAVTNIHERTRAAYLAGGTYVVPMLKSRNLQLESLVDISGLDELRYIKKNGEIIRVGALTTHAELISYEATSDIPAFRRFKEKYTSPIAMNLATVGGSVALSQASEDLIPILLTLNANVTILTRGGRETVNLCNYLEKKETYGKFLIEEIYFKLPKAPALCEFEKISLSISRIPLAGVAVNLETEGGKVKECRIAVNFCNGFKPGRVAAVEQKLKGIKITEDVIDEVSQLLKEHINPAGDFLASAWYRKEASAALLKKMLNRMFGFQMEKGE</sequence>
<dbReference type="InterPro" id="IPR005107">
    <property type="entry name" value="CO_DH_flav_C"/>
</dbReference>
<evidence type="ECO:0000259" key="4">
    <source>
        <dbReference type="PROSITE" id="PS51387"/>
    </source>
</evidence>
<evidence type="ECO:0000256" key="3">
    <source>
        <dbReference type="ARBA" id="ARBA00023002"/>
    </source>
</evidence>
<dbReference type="InterPro" id="IPR002346">
    <property type="entry name" value="Mopterin_DH_FAD-bd"/>
</dbReference>
<dbReference type="Pfam" id="PF00941">
    <property type="entry name" value="FAD_binding_5"/>
    <property type="match status" value="1"/>
</dbReference>
<feature type="domain" description="FAD-binding PCMH-type" evidence="4">
    <location>
        <begin position="7"/>
        <end position="178"/>
    </location>
</feature>
<proteinExistence type="predicted"/>
<keyword evidence="3" id="KW-0560">Oxidoreductase</keyword>
<evidence type="ECO:0000256" key="1">
    <source>
        <dbReference type="ARBA" id="ARBA00022630"/>
    </source>
</evidence>
<dbReference type="InterPro" id="IPR016167">
    <property type="entry name" value="FAD-bd_PCMH_sub1"/>
</dbReference>
<gene>
    <name evidence="5" type="ORF">EYH45_03745</name>
</gene>
<dbReference type="GO" id="GO:0071949">
    <property type="term" value="F:FAD binding"/>
    <property type="evidence" value="ECO:0007669"/>
    <property type="project" value="InterPro"/>
</dbReference>
<dbReference type="Gene3D" id="3.30.465.10">
    <property type="match status" value="1"/>
</dbReference>
<keyword evidence="1" id="KW-0285">Flavoprotein</keyword>
<evidence type="ECO:0000313" key="5">
    <source>
        <dbReference type="EMBL" id="HIQ29659.1"/>
    </source>
</evidence>
<dbReference type="PROSITE" id="PS51387">
    <property type="entry name" value="FAD_PCMH"/>
    <property type="match status" value="1"/>
</dbReference>
<reference evidence="5" key="1">
    <citation type="journal article" date="2020" name="ISME J.">
        <title>Gammaproteobacteria mediating utilization of methyl-, sulfur- and petroleum organic compounds in deep ocean hydrothermal plumes.</title>
        <authorList>
            <person name="Zhou Z."/>
            <person name="Liu Y."/>
            <person name="Pan J."/>
            <person name="Cron B.R."/>
            <person name="Toner B.M."/>
            <person name="Anantharaman K."/>
            <person name="Breier J.A."/>
            <person name="Dick G.J."/>
            <person name="Li M."/>
        </authorList>
    </citation>
    <scope>NUCLEOTIDE SEQUENCE</scope>
    <source>
        <strain evidence="5">SZUA-1515</strain>
    </source>
</reference>
<accession>A0A833EBV6</accession>
<dbReference type="EMBL" id="DQVM01000072">
    <property type="protein sequence ID" value="HIQ29659.1"/>
    <property type="molecule type" value="Genomic_DNA"/>
</dbReference>
<evidence type="ECO:0000313" key="6">
    <source>
        <dbReference type="Proteomes" id="UP000608579"/>
    </source>
</evidence>
<name>A0A833EBV6_CALS0</name>
<dbReference type="SUPFAM" id="SSF55447">
    <property type="entry name" value="CO dehydrogenase flavoprotein C-terminal domain-like"/>
    <property type="match status" value="1"/>
</dbReference>
<dbReference type="Pfam" id="PF03450">
    <property type="entry name" value="CO_deh_flav_C"/>
    <property type="match status" value="1"/>
</dbReference>
<dbReference type="InterPro" id="IPR016169">
    <property type="entry name" value="FAD-bd_PCMH_sub2"/>
</dbReference>
<dbReference type="Proteomes" id="UP000608579">
    <property type="component" value="Unassembled WGS sequence"/>
</dbReference>
<organism evidence="5 6">
    <name type="scientific">Caldiarchaeum subterraneum</name>
    <dbReference type="NCBI Taxonomy" id="311458"/>
    <lineage>
        <taxon>Archaea</taxon>
        <taxon>Nitrososphaerota</taxon>
        <taxon>Candidatus Caldarchaeales</taxon>
        <taxon>Candidatus Caldarchaeaceae</taxon>
        <taxon>Candidatus Caldarchaeum</taxon>
    </lineage>
</organism>
<dbReference type="InterPro" id="IPR036683">
    <property type="entry name" value="CO_DH_flav_C_dom_sf"/>
</dbReference>
<dbReference type="SUPFAM" id="SSF56176">
    <property type="entry name" value="FAD-binding/transporter-associated domain-like"/>
    <property type="match status" value="1"/>
</dbReference>
<dbReference type="PANTHER" id="PTHR42659:SF2">
    <property type="entry name" value="XANTHINE DEHYDROGENASE SUBUNIT C-RELATED"/>
    <property type="match status" value="1"/>
</dbReference>
<dbReference type="InterPro" id="IPR036318">
    <property type="entry name" value="FAD-bd_PCMH-like_sf"/>
</dbReference>
<dbReference type="InterPro" id="IPR051312">
    <property type="entry name" value="Diverse_Substr_Oxidored"/>
</dbReference>
<keyword evidence="2" id="KW-0274">FAD</keyword>
<dbReference type="AlphaFoldDB" id="A0A833EBV6"/>
<dbReference type="Gene3D" id="3.30.390.50">
    <property type="entry name" value="CO dehydrogenase flavoprotein, C-terminal domain"/>
    <property type="match status" value="1"/>
</dbReference>